<protein>
    <submittedName>
        <fullName evidence="2">Saccharopine dehydrogenase</fullName>
    </submittedName>
</protein>
<reference evidence="2 3" key="1">
    <citation type="submission" date="2020-04" db="EMBL/GenBank/DDBJ databases">
        <title>Gordonia sp. nov. TBRC 11910.</title>
        <authorList>
            <person name="Suriyachadkun C."/>
        </authorList>
    </citation>
    <scope>NUCLEOTIDE SEQUENCE [LARGE SCALE GENOMIC DNA]</scope>
    <source>
        <strain evidence="2 3">TBRC 11910</strain>
    </source>
</reference>
<gene>
    <name evidence="2" type="ORF">HH308_13510</name>
</gene>
<dbReference type="EMBL" id="JABBNB010000012">
    <property type="protein sequence ID" value="NMO02230.1"/>
    <property type="molecule type" value="Genomic_DNA"/>
</dbReference>
<dbReference type="PANTHER" id="PTHR43796">
    <property type="entry name" value="CARBOXYNORSPERMIDINE SYNTHASE"/>
    <property type="match status" value="1"/>
</dbReference>
<evidence type="ECO:0000259" key="1">
    <source>
        <dbReference type="Pfam" id="PF03435"/>
    </source>
</evidence>
<dbReference type="Gene3D" id="3.30.360.10">
    <property type="entry name" value="Dihydrodipicolinate Reductase, domain 2"/>
    <property type="match status" value="1"/>
</dbReference>
<name>A0A848KUM2_9ACTN</name>
<accession>A0A848KUM2</accession>
<sequence>MASTDITIAVVGAGEMGRSALAHLARRLPDARFRVIDLNANNLAKAVALDPRRITAEQINYRETTPDLRGVALVANFAGPFYLGSNALARIAIAAGCDYFDICDDTEGIHPILDLDLDAKAADVTLVTGGGNSPGTSNLMAKRLLELNPDADGIRIVWVADDVDPGGLAPLRHMLHMTVASCPIWQDGRFVDAPGFVPCTARTHRLPVLGDVEAYNTAHSETITLARAFPHLRHISVQGALHPAWASEAFSTLGRIGFGFSDLSVQVGEHTVDPVEVLWKVLWARHDIRPNVRSGLSLQQVQALAGDDIVATMTYWDRANMARTTGLSAASQIIAMLDGNPPSGAWGTEVLPAQPTLALFEEISAEIGAVPDGILLDTPVAA</sequence>
<keyword evidence="3" id="KW-1185">Reference proteome</keyword>
<dbReference type="PANTHER" id="PTHR43796:SF2">
    <property type="entry name" value="CARBOXYNORSPERMIDINE SYNTHASE"/>
    <property type="match status" value="1"/>
</dbReference>
<evidence type="ECO:0000313" key="2">
    <source>
        <dbReference type="EMBL" id="NMO02230.1"/>
    </source>
</evidence>
<evidence type="ECO:0000313" key="3">
    <source>
        <dbReference type="Proteomes" id="UP000550729"/>
    </source>
</evidence>
<dbReference type="RefSeq" id="WP_170194732.1">
    <property type="nucleotide sequence ID" value="NZ_JABBNB010000012.1"/>
</dbReference>
<feature type="domain" description="Saccharopine dehydrogenase NADP binding" evidence="1">
    <location>
        <begin position="8"/>
        <end position="104"/>
    </location>
</feature>
<dbReference type="SUPFAM" id="SSF51735">
    <property type="entry name" value="NAD(P)-binding Rossmann-fold domains"/>
    <property type="match status" value="1"/>
</dbReference>
<dbReference type="InterPro" id="IPR036291">
    <property type="entry name" value="NAD(P)-bd_dom_sf"/>
</dbReference>
<comment type="caution">
    <text evidence="2">The sequence shown here is derived from an EMBL/GenBank/DDBJ whole genome shotgun (WGS) entry which is preliminary data.</text>
</comment>
<dbReference type="AlphaFoldDB" id="A0A848KUM2"/>
<organism evidence="2 3">
    <name type="scientific">Gordonia asplenii</name>
    <dbReference type="NCBI Taxonomy" id="2725283"/>
    <lineage>
        <taxon>Bacteria</taxon>
        <taxon>Bacillati</taxon>
        <taxon>Actinomycetota</taxon>
        <taxon>Actinomycetes</taxon>
        <taxon>Mycobacteriales</taxon>
        <taxon>Gordoniaceae</taxon>
        <taxon>Gordonia</taxon>
    </lineage>
</organism>
<dbReference type="Proteomes" id="UP000550729">
    <property type="component" value="Unassembled WGS sequence"/>
</dbReference>
<proteinExistence type="predicted"/>
<dbReference type="Pfam" id="PF03435">
    <property type="entry name" value="Sacchrp_dh_NADP"/>
    <property type="match status" value="1"/>
</dbReference>
<dbReference type="InterPro" id="IPR005097">
    <property type="entry name" value="Sacchrp_dh_NADP-bd"/>
</dbReference>
<dbReference type="Gene3D" id="3.40.50.720">
    <property type="entry name" value="NAD(P)-binding Rossmann-like Domain"/>
    <property type="match status" value="1"/>
</dbReference>